<gene>
    <name evidence="2" type="ORF">KK103_17425</name>
</gene>
<sequence>MDKPMTAAALASTIILALSGCGMAGPGKTMTIDEARSQAVTELRSVLELAPDTWPQEVPRPVANDCEVDGQKAVQFSYYVEVDRPDDPQVLIEQAGEHWREQGYELATTQTEMDAATGDLSAVVAGADGKPRASIAATKIRAHVNVDSRCVLGDPDDYR</sequence>
<dbReference type="EMBL" id="JAHEWX010000036">
    <property type="protein sequence ID" value="MBT1543546.1"/>
    <property type="molecule type" value="Genomic_DNA"/>
</dbReference>
<feature type="signal peptide" evidence="1">
    <location>
        <begin position="1"/>
        <end position="24"/>
    </location>
</feature>
<evidence type="ECO:0000313" key="2">
    <source>
        <dbReference type="EMBL" id="MBT1543546.1"/>
    </source>
</evidence>
<feature type="chain" id="PRO_5040488796" evidence="1">
    <location>
        <begin position="25"/>
        <end position="159"/>
    </location>
</feature>
<dbReference type="RefSeq" id="WP_214519995.1">
    <property type="nucleotide sequence ID" value="NZ_JAHEWX010000036.1"/>
</dbReference>
<evidence type="ECO:0000256" key="1">
    <source>
        <dbReference type="SAM" id="SignalP"/>
    </source>
</evidence>
<comment type="caution">
    <text evidence="2">The sequence shown here is derived from an EMBL/GenBank/DDBJ whole genome shotgun (WGS) entry which is preliminary data.</text>
</comment>
<proteinExistence type="predicted"/>
<accession>A0A9Q2ZM57</accession>
<organism evidence="2 3">
    <name type="scientific">Curtobacterium flaccumfaciens pv. flaccumfaciens</name>
    <dbReference type="NCBI Taxonomy" id="138532"/>
    <lineage>
        <taxon>Bacteria</taxon>
        <taxon>Bacillati</taxon>
        <taxon>Actinomycetota</taxon>
        <taxon>Actinomycetes</taxon>
        <taxon>Micrococcales</taxon>
        <taxon>Microbacteriaceae</taxon>
        <taxon>Curtobacterium</taxon>
    </lineage>
</organism>
<reference evidence="2" key="1">
    <citation type="submission" date="2021-05" db="EMBL/GenBank/DDBJ databases">
        <title>Whole genome sequence of Curtobacterium flaccumfaciens pv. flaccumfaciens strain CFBP 3417.</title>
        <authorList>
            <person name="Osdaghi E."/>
            <person name="Taghouti G."/>
            <person name="Portier P."/>
            <person name="Fazliarab A."/>
            <person name="Taghavi S.M."/>
            <person name="Briand M."/>
            <person name="Le-Saux M."/>
            <person name="Jacques M.-A."/>
        </authorList>
    </citation>
    <scope>NUCLEOTIDE SEQUENCE</scope>
    <source>
        <strain evidence="2">CFBP 3417</strain>
    </source>
</reference>
<dbReference type="AlphaFoldDB" id="A0A9Q2ZM57"/>
<evidence type="ECO:0000313" key="3">
    <source>
        <dbReference type="Proteomes" id="UP000709437"/>
    </source>
</evidence>
<name>A0A9Q2ZM57_9MICO</name>
<keyword evidence="1" id="KW-0732">Signal</keyword>
<protein>
    <submittedName>
        <fullName evidence="2">Uncharacterized protein</fullName>
    </submittedName>
</protein>
<dbReference type="PROSITE" id="PS51257">
    <property type="entry name" value="PROKAR_LIPOPROTEIN"/>
    <property type="match status" value="1"/>
</dbReference>
<dbReference type="Proteomes" id="UP000709437">
    <property type="component" value="Unassembled WGS sequence"/>
</dbReference>